<protein>
    <submittedName>
        <fullName evidence="7">Putative alpha-1,2-mannosidase</fullName>
    </submittedName>
</protein>
<name>A0A4R6IPU1_9SPHI</name>
<dbReference type="SUPFAM" id="SSF48208">
    <property type="entry name" value="Six-hairpin glycosidases"/>
    <property type="match status" value="1"/>
</dbReference>
<dbReference type="EMBL" id="SNWM01000001">
    <property type="protein sequence ID" value="TDO24322.1"/>
    <property type="molecule type" value="Genomic_DNA"/>
</dbReference>
<dbReference type="GO" id="GO:0030246">
    <property type="term" value="F:carbohydrate binding"/>
    <property type="evidence" value="ECO:0007669"/>
    <property type="project" value="InterPro"/>
</dbReference>
<proteinExistence type="predicted"/>
<dbReference type="GO" id="GO:0005975">
    <property type="term" value="P:carbohydrate metabolic process"/>
    <property type="evidence" value="ECO:0007669"/>
    <property type="project" value="InterPro"/>
</dbReference>
<dbReference type="InterPro" id="IPR014718">
    <property type="entry name" value="GH-type_carb-bd"/>
</dbReference>
<dbReference type="Gene3D" id="3.30.2080.10">
    <property type="entry name" value="GH92 mannosidase domain"/>
    <property type="match status" value="1"/>
</dbReference>
<feature type="domain" description="Glycosyl hydrolase family 92" evidence="5">
    <location>
        <begin position="267"/>
        <end position="728"/>
    </location>
</feature>
<dbReference type="FunFam" id="3.30.2080.10:FF:000001">
    <property type="entry name" value="Alpha-1,2-mannosidase subfamily"/>
    <property type="match status" value="1"/>
</dbReference>
<dbReference type="NCBIfam" id="TIGR01180">
    <property type="entry name" value="aman2_put"/>
    <property type="match status" value="1"/>
</dbReference>
<feature type="chain" id="PRO_5020620356" evidence="4">
    <location>
        <begin position="24"/>
        <end position="748"/>
    </location>
</feature>
<dbReference type="Proteomes" id="UP000295499">
    <property type="component" value="Unassembled WGS sequence"/>
</dbReference>
<dbReference type="Pfam" id="PF07971">
    <property type="entry name" value="Glyco_hydro_92"/>
    <property type="match status" value="1"/>
</dbReference>
<feature type="domain" description="Glycosyl hydrolase family 92 N-terminal" evidence="6">
    <location>
        <begin position="40"/>
        <end position="261"/>
    </location>
</feature>
<keyword evidence="4" id="KW-0732">Signal</keyword>
<dbReference type="Gene3D" id="2.70.98.10">
    <property type="match status" value="1"/>
</dbReference>
<dbReference type="Gene3D" id="1.20.1050.60">
    <property type="entry name" value="alpha-1,2-mannosidase"/>
    <property type="match status" value="1"/>
</dbReference>
<evidence type="ECO:0000313" key="7">
    <source>
        <dbReference type="EMBL" id="TDO24322.1"/>
    </source>
</evidence>
<dbReference type="InterPro" id="IPR008928">
    <property type="entry name" value="6-hairpin_glycosidase_sf"/>
</dbReference>
<accession>A0A4R6IPU1</accession>
<evidence type="ECO:0000256" key="2">
    <source>
        <dbReference type="ARBA" id="ARBA00011245"/>
    </source>
</evidence>
<comment type="cofactor">
    <cofactor evidence="1">
        <name>Ca(2+)</name>
        <dbReference type="ChEBI" id="CHEBI:29108"/>
    </cofactor>
</comment>
<evidence type="ECO:0000256" key="4">
    <source>
        <dbReference type="SAM" id="SignalP"/>
    </source>
</evidence>
<sequence length="748" mass="83058">MSIPLKIAIVSLLILLPSVKSNAQIKKSPSTTALPNLIQFVDPFIGTGGHGHVFLGANVPFGAVQLGPVNRSSGWDWCSGYHYSDSTIVGFSHTHLSGTGIGDLGDILVLPVSGKKKYALFNHHDEVVAPGYYSVYLRDDKIKVELTASERVGFHQYTFAKAGSSQISFNLQAGIGWDRPVQTAIKQLNDTTLVGYRYSTGWAADQRLFFTAIFSKKITGFSLADSSSVLNAIEATGKKLTATALFSVAANEQVKIKVGISPVSIENAAANIFAEIPHWDFNLTLNQAKDKWNKELGKVIIEAPIKTKRIFYTSLYHTMIAPSIFNDHNGDYRGTDKNIYHQPGFTNLTTFSLWDTYRAAHPLLTILQPERVKDVINSMLAIYQQQGKLPVWHLMGNETNTMVGNPAIMVVGDAILKGFTGFDKTLAYEAMKTTAILDERGLRYVKKYGYIPADSTVESVAMGLEYSIADWTVGQVAKYLGHADDYRYFNKRGGNYQNYFDKKTAFMRGRVSDNQWRMPFDPFQSIHRNDDFTEGNAWQYTWLVPQDVEGLITLMGGRRPFIKKLDSLFEVKGKLGAEASPDISGLIGQYAHGNEPSHHITYMYAYAAQPWKTATKVRYIMNELYSDRPDGLSGNEDVGQMSAWYVFSALGFYPLNPANGQYILGSPAVDKATIDLPAGKKFKIIVENNNLKNYYIQQVLLNGKLYDKSFLQHKDIVAGGSLEIKMGPVPSKTWGVSVGSLPFSTTRK</sequence>
<evidence type="ECO:0000313" key="8">
    <source>
        <dbReference type="Proteomes" id="UP000295499"/>
    </source>
</evidence>
<organism evidence="7 8">
    <name type="scientific">Pedobacter duraquae</name>
    <dbReference type="NCBI Taxonomy" id="425511"/>
    <lineage>
        <taxon>Bacteria</taxon>
        <taxon>Pseudomonadati</taxon>
        <taxon>Bacteroidota</taxon>
        <taxon>Sphingobacteriia</taxon>
        <taxon>Sphingobacteriales</taxon>
        <taxon>Sphingobacteriaceae</taxon>
        <taxon>Pedobacter</taxon>
    </lineage>
</organism>
<dbReference type="InterPro" id="IPR041371">
    <property type="entry name" value="GH92_N"/>
</dbReference>
<gene>
    <name evidence="7" type="ORF">CLV32_0611</name>
</gene>
<dbReference type="PANTHER" id="PTHR12143">
    <property type="entry name" value="PEPTIDE N-GLYCANASE PNGASE -RELATED"/>
    <property type="match status" value="1"/>
</dbReference>
<dbReference type="InterPro" id="IPR012939">
    <property type="entry name" value="Glyco_hydro_92"/>
</dbReference>
<dbReference type="GO" id="GO:0006516">
    <property type="term" value="P:glycoprotein catabolic process"/>
    <property type="evidence" value="ECO:0007669"/>
    <property type="project" value="TreeGrafter"/>
</dbReference>
<dbReference type="PANTHER" id="PTHR12143:SF39">
    <property type="entry name" value="SECRETED PROTEIN"/>
    <property type="match status" value="1"/>
</dbReference>
<feature type="signal peptide" evidence="4">
    <location>
        <begin position="1"/>
        <end position="23"/>
    </location>
</feature>
<dbReference type="GO" id="GO:0005829">
    <property type="term" value="C:cytosol"/>
    <property type="evidence" value="ECO:0007669"/>
    <property type="project" value="TreeGrafter"/>
</dbReference>
<comment type="subunit">
    <text evidence="2">Monomer.</text>
</comment>
<keyword evidence="3" id="KW-0106">Calcium</keyword>
<keyword evidence="8" id="KW-1185">Reference proteome</keyword>
<evidence type="ECO:0000259" key="6">
    <source>
        <dbReference type="Pfam" id="PF17678"/>
    </source>
</evidence>
<dbReference type="Gene3D" id="1.20.1610.10">
    <property type="entry name" value="alpha-1,2-mannosidases domains"/>
    <property type="match status" value="1"/>
</dbReference>
<dbReference type="InterPro" id="IPR050883">
    <property type="entry name" value="PNGase"/>
</dbReference>
<dbReference type="FunFam" id="1.20.1050.60:FF:000001">
    <property type="entry name" value="Putative alpha-1,2-mannosidase"/>
    <property type="match status" value="1"/>
</dbReference>
<dbReference type="RefSeq" id="WP_133552209.1">
    <property type="nucleotide sequence ID" value="NZ_SNWM01000001.1"/>
</dbReference>
<dbReference type="GO" id="GO:0000224">
    <property type="term" value="F:peptide-N4-(N-acetyl-beta-glucosaminyl)asparagine amidase activity"/>
    <property type="evidence" value="ECO:0007669"/>
    <property type="project" value="TreeGrafter"/>
</dbReference>
<comment type="caution">
    <text evidence="7">The sequence shown here is derived from an EMBL/GenBank/DDBJ whole genome shotgun (WGS) entry which is preliminary data.</text>
</comment>
<dbReference type="InterPro" id="IPR005887">
    <property type="entry name" value="GH92_a_mannosidase_put"/>
</dbReference>
<evidence type="ECO:0000256" key="3">
    <source>
        <dbReference type="ARBA" id="ARBA00022837"/>
    </source>
</evidence>
<reference evidence="7 8" key="1">
    <citation type="submission" date="2019-03" db="EMBL/GenBank/DDBJ databases">
        <title>Genomic Encyclopedia of Archaeal and Bacterial Type Strains, Phase II (KMG-II): from individual species to whole genera.</title>
        <authorList>
            <person name="Goeker M."/>
        </authorList>
    </citation>
    <scope>NUCLEOTIDE SEQUENCE [LARGE SCALE GENOMIC DNA]</scope>
    <source>
        <strain evidence="7 8">DSM 19034</strain>
    </source>
</reference>
<dbReference type="AlphaFoldDB" id="A0A4R6IPU1"/>
<dbReference type="OrthoDB" id="9758101at2"/>
<evidence type="ECO:0000256" key="1">
    <source>
        <dbReference type="ARBA" id="ARBA00001913"/>
    </source>
</evidence>
<dbReference type="Pfam" id="PF17678">
    <property type="entry name" value="Glyco_hydro_92N"/>
    <property type="match status" value="1"/>
</dbReference>
<evidence type="ECO:0000259" key="5">
    <source>
        <dbReference type="Pfam" id="PF07971"/>
    </source>
</evidence>